<dbReference type="GO" id="GO:0043139">
    <property type="term" value="F:5'-3' DNA helicase activity"/>
    <property type="evidence" value="ECO:0007669"/>
    <property type="project" value="TreeGrafter"/>
</dbReference>
<evidence type="ECO:0000256" key="3">
    <source>
        <dbReference type="ARBA" id="ARBA00022801"/>
    </source>
</evidence>
<evidence type="ECO:0000256" key="4">
    <source>
        <dbReference type="ARBA" id="ARBA00022806"/>
    </source>
</evidence>
<dbReference type="Pfam" id="PF18741">
    <property type="entry name" value="MTES_1575"/>
    <property type="match status" value="1"/>
</dbReference>
<evidence type="ECO:0000256" key="2">
    <source>
        <dbReference type="ARBA" id="ARBA00022741"/>
    </source>
</evidence>
<dbReference type="CDD" id="cd18808">
    <property type="entry name" value="SF1_C_Upf1"/>
    <property type="match status" value="1"/>
</dbReference>
<dbReference type="InterPro" id="IPR011335">
    <property type="entry name" value="Restrct_endonuc-II-like"/>
</dbReference>
<proteinExistence type="inferred from homology"/>
<feature type="domain" description="RAP" evidence="6">
    <location>
        <begin position="1868"/>
        <end position="1921"/>
    </location>
</feature>
<dbReference type="SMART" id="SM00952">
    <property type="entry name" value="RAP"/>
    <property type="match status" value="1"/>
</dbReference>
<sequence>MRQSASDSQQNLTQKIEKWKAGLADLGRRNPLIKFRQDSPRILEILTEEPDFLFQNLTEDKKSLYFQILDGEDQDIIQSRNTKILSAQRNPLELITRQRGSEQLKRLNKLRLESRRSFEERGVNSLFLALGTLTWYDKDKDKPEDVLVSPLILVPVELIKEPRRDVYKISLLDEDVVLNPTLTQKLKQTFGIELPEGEAIQTLTYDEIIAEIEELLAEQKTWQIQENVFLSLFSYAKAAMVRDIIENEALIFDHPILQAISGDLTTYQSNYREPLPASALDSQVKPERIFQILDADSSQQVVIEAAKSGSSFVVQGPPGTGKSQTIVNIIAELVGNGKSVLLVAEKETALSVVYKRMAECGLDHICLNLHHSGTTDKRELVKNLSQTIEYIKQIYGAENYHGLFEQLVSTRQSLKLYLTSLHVKEQPLDKSPFEIFGELLKKEREAVPNINVIFSNFSQWNESRLHQAEDLLNQLAKFLPFFKREKTTIWEKSSLNSYSYEMELQIIQKLEEFQQAIFSVQNINQELQETLQVQPLLNLESLDKCYPAIDYIRKAPSNLPENWTGVDISVAQNAFTILQTDVQEIEKNKLSQEAENLLSRLSSFLPFLRGEKTPIWAQSTLNSCSEMLELELNNKINKFKQAISWIQTASQQISIILKIKPLLNLENVETYFPTIQHILKAPPNLPDNWAGVDIAIAQYAFSILKTDIQEIEKNKLSQEAQNLLARLSSFLPFLRGEKTTIWAQSTLSSCSDTLELEINNKINKFKQAISWIQTASQQLQRILNIKPLLNLGDIEVCIPALKHILQAPSNLPNNWTELDISMAQSAFNKMKADIKILGDKEPLLKQKYHPELFSSELPALANRYQKYSRFWLIRIFNSRYRRDVKLLKKLSTKKGQVSHNELKRDLAQAVQIQAARNELYQSNYPARQVFGSLFNPEVSSEAELKEIEQALSWLTGLQKYSLPTDSVQQLINSPSARRELAELVKRLESLPEDISQGMDFLFSYFNENDVIGQYQPHNQISFTELATFLNLAQSDLPNFHQWLTYKEIYRQLESLGVQNFLDTLRDNKPNPIESVRNKLRQIEYQPRQVFGALFNPEISSEVELKEIEQALNWLIDLQKYSLPVDSVQQLLNSPSGRHELLTLVNKIESLPENISQGMDFLFLYFNENDIIGQYRPHNQILFTELATFLNIAQSDLPDFRKWLTYKEIYGQLERLGVQDFLDALRDNQPNPIESVQNRLRHIDYQPRQVFGSLFNSEVSTEAELKEIEQALNWLSGLQKYSLSADSVQCILNAPYKRRELAELVKRYESVHHRIRQGLDFLVSHFDESEITDSYLPRNQITFVELERFLNLAQSELPYFQEWLTYKETYQKLENLGNNKFLDALRENQIKPEQWFPVLEKRIYQICLDAILAKKPELKNFKFEVHERQIKEFSKLDYNQLDTARKRLKQLHVQRWQNWEKTSLALAELPNLKREANKRGRHLPIRKLLNDTQKGIPNLVKALKPCWMMSPLSVSQYINPDVIHFDVLIFDEASQLRTEDVVPSIIRSNQVIVIGDKKQLPPTSFFSTGDSQEDIGEDDDANYESVLDECSNFMFKRRLKWHYRSQDERLIAFSNRHFYKSQLVTFPNPVQNLDLGVWFKHVPDGVFDRGGRTDNRREAQVVAQLALEHFQRFPEQSLGIIAFSEKQADAIREQIEILGKEYPNLETFCRDNSPQFFLKALENVQGDERDAIILSVGYARDDQGKLLLNFGPLNWKGGERRLNVAVTRAKSKITLVSSIVASDIDLTRAKSKGAEALRNYLEYAASGGERLQGNSYTDKLHFDSPFEEDVYHTLVEQGYTIRTQIGCSEYRIDLGVVNSDRPGEFLLGIECDGASYHSSPTARDRDRLRQQVLERLGWRIHRIWSTDWFRNKPVQVRLLIEKIKQLQQNK</sequence>
<organism evidence="7 8">
    <name type="scientific">Nostoc sphaeroides CCNUC1</name>
    <dbReference type="NCBI Taxonomy" id="2653204"/>
    <lineage>
        <taxon>Bacteria</taxon>
        <taxon>Bacillati</taxon>
        <taxon>Cyanobacteriota</taxon>
        <taxon>Cyanophyceae</taxon>
        <taxon>Nostocales</taxon>
        <taxon>Nostocaceae</taxon>
        <taxon>Nostoc</taxon>
    </lineage>
</organism>
<keyword evidence="8" id="KW-1185">Reference proteome</keyword>
<dbReference type="PANTHER" id="PTHR43788">
    <property type="entry name" value="DNA2/NAM7 HELICASE FAMILY MEMBER"/>
    <property type="match status" value="1"/>
</dbReference>
<dbReference type="InterPro" id="IPR050534">
    <property type="entry name" value="Coronavir_polyprotein_1ab"/>
</dbReference>
<dbReference type="InterPro" id="IPR041677">
    <property type="entry name" value="DNA2/NAM7_AAA_11"/>
</dbReference>
<dbReference type="InterPro" id="IPR013584">
    <property type="entry name" value="RAP"/>
</dbReference>
<dbReference type="Gene3D" id="3.40.960.10">
    <property type="entry name" value="VSR Endonuclease"/>
    <property type="match status" value="1"/>
</dbReference>
<evidence type="ECO:0000256" key="1">
    <source>
        <dbReference type="ARBA" id="ARBA00007913"/>
    </source>
</evidence>
<dbReference type="RefSeq" id="WP_152588225.1">
    <property type="nucleotide sequence ID" value="NZ_CP045226.1"/>
</dbReference>
<dbReference type="EMBL" id="CP045226">
    <property type="protein sequence ID" value="QFS43356.1"/>
    <property type="molecule type" value="Genomic_DNA"/>
</dbReference>
<evidence type="ECO:0000256" key="5">
    <source>
        <dbReference type="ARBA" id="ARBA00022840"/>
    </source>
</evidence>
<dbReference type="Pfam" id="PF13195">
    <property type="entry name" value="DUF4011"/>
    <property type="match status" value="1"/>
</dbReference>
<evidence type="ECO:0000259" key="6">
    <source>
        <dbReference type="SMART" id="SM00952"/>
    </source>
</evidence>
<dbReference type="FunFam" id="3.40.960.10:FF:000002">
    <property type="entry name" value="DNA helicase related protein"/>
    <property type="match status" value="1"/>
</dbReference>
<dbReference type="SUPFAM" id="SSF52980">
    <property type="entry name" value="Restriction endonuclease-like"/>
    <property type="match status" value="1"/>
</dbReference>
<dbReference type="InterPro" id="IPR027417">
    <property type="entry name" value="P-loop_NTPase"/>
</dbReference>
<reference evidence="7 8" key="1">
    <citation type="submission" date="2019-10" db="EMBL/GenBank/DDBJ databases">
        <title>Genomic and transcriptomic insights into the perfect genentic adaptation of a filamentous nitrogen-fixing cyanobacterium to rice fields.</title>
        <authorList>
            <person name="Chen Z."/>
        </authorList>
    </citation>
    <scope>NUCLEOTIDE SEQUENCE [LARGE SCALE GENOMIC DNA]</scope>
    <source>
        <strain evidence="7">CCNUC1</strain>
    </source>
</reference>
<dbReference type="GO" id="GO:0005524">
    <property type="term" value="F:ATP binding"/>
    <property type="evidence" value="ECO:0007669"/>
    <property type="project" value="UniProtKB-KW"/>
</dbReference>
<keyword evidence="5" id="KW-0067">ATP-binding</keyword>
<name>A0A5P8VT39_9NOSO</name>
<keyword evidence="4" id="KW-0347">Helicase</keyword>
<dbReference type="Pfam" id="PF13087">
    <property type="entry name" value="AAA_12"/>
    <property type="match status" value="1"/>
</dbReference>
<dbReference type="InterPro" id="IPR047187">
    <property type="entry name" value="SF1_C_Upf1"/>
</dbReference>
<dbReference type="Pfam" id="PF13086">
    <property type="entry name" value="AAA_11"/>
    <property type="match status" value="1"/>
</dbReference>
<gene>
    <name evidence="7" type="ORF">GXM_00829</name>
</gene>
<dbReference type="GO" id="GO:0016787">
    <property type="term" value="F:hydrolase activity"/>
    <property type="evidence" value="ECO:0007669"/>
    <property type="project" value="UniProtKB-KW"/>
</dbReference>
<dbReference type="InterPro" id="IPR025103">
    <property type="entry name" value="DUF4011"/>
</dbReference>
<dbReference type="InterPro" id="IPR041679">
    <property type="entry name" value="DNA2/NAM7-like_C"/>
</dbReference>
<dbReference type="InterPro" id="IPR049468">
    <property type="entry name" value="Restrct_endonuc-II-like_dom"/>
</dbReference>
<evidence type="ECO:0000313" key="8">
    <source>
        <dbReference type="Proteomes" id="UP000326678"/>
    </source>
</evidence>
<accession>A0A5P8VT39</accession>
<dbReference type="Proteomes" id="UP000326678">
    <property type="component" value="Chromosome Gxm1"/>
</dbReference>
<comment type="similarity">
    <text evidence="1">Belongs to the DNA2/NAM7 helicase family.</text>
</comment>
<dbReference type="Gene3D" id="3.40.50.300">
    <property type="entry name" value="P-loop containing nucleotide triphosphate hydrolases"/>
    <property type="match status" value="3"/>
</dbReference>
<dbReference type="SUPFAM" id="SSF52540">
    <property type="entry name" value="P-loop containing nucleoside triphosphate hydrolases"/>
    <property type="match status" value="1"/>
</dbReference>
<keyword evidence="2" id="KW-0547">Nucleotide-binding</keyword>
<protein>
    <recommendedName>
        <fullName evidence="6">RAP domain-containing protein</fullName>
    </recommendedName>
</protein>
<dbReference type="KEGG" id="nsh:GXM_00829"/>
<dbReference type="PANTHER" id="PTHR43788:SF8">
    <property type="entry name" value="DNA-BINDING PROTEIN SMUBP-2"/>
    <property type="match status" value="1"/>
</dbReference>
<evidence type="ECO:0000313" key="7">
    <source>
        <dbReference type="EMBL" id="QFS43356.1"/>
    </source>
</evidence>
<keyword evidence="3" id="KW-0378">Hydrolase</keyword>